<organism evidence="1">
    <name type="scientific">hydrothermal vent metagenome</name>
    <dbReference type="NCBI Taxonomy" id="652676"/>
    <lineage>
        <taxon>unclassified sequences</taxon>
        <taxon>metagenomes</taxon>
        <taxon>ecological metagenomes</taxon>
    </lineage>
</organism>
<gene>
    <name evidence="1" type="ORF">MNBD_GAMMA13-4</name>
</gene>
<feature type="non-terminal residue" evidence="1">
    <location>
        <position position="1"/>
    </location>
</feature>
<proteinExistence type="predicted"/>
<protein>
    <submittedName>
        <fullName evidence="1">Uncharacterized protein</fullName>
    </submittedName>
</protein>
<evidence type="ECO:0000313" key="1">
    <source>
        <dbReference type="EMBL" id="VAW82259.1"/>
    </source>
</evidence>
<name>A0A3B0Z7M1_9ZZZZ</name>
<reference evidence="1" key="1">
    <citation type="submission" date="2018-06" db="EMBL/GenBank/DDBJ databases">
        <authorList>
            <person name="Zhirakovskaya E."/>
        </authorList>
    </citation>
    <scope>NUCLEOTIDE SEQUENCE</scope>
</reference>
<accession>A0A3B0Z7M1</accession>
<sequence>RWVVEVDTCYADGKRDDRRTFNTGESYPLQARSTVLLCQMKKLRNEYR</sequence>
<dbReference type="AlphaFoldDB" id="A0A3B0Z7M1"/>
<dbReference type="EMBL" id="UOFK01000305">
    <property type="protein sequence ID" value="VAW82259.1"/>
    <property type="molecule type" value="Genomic_DNA"/>
</dbReference>